<feature type="compositionally biased region" description="Polar residues" evidence="1">
    <location>
        <begin position="45"/>
        <end position="55"/>
    </location>
</feature>
<dbReference type="EMBL" id="JBHLZU010000027">
    <property type="protein sequence ID" value="MFB9908746.1"/>
    <property type="molecule type" value="Genomic_DNA"/>
</dbReference>
<evidence type="ECO:0000313" key="3">
    <source>
        <dbReference type="EMBL" id="MFB9908746.1"/>
    </source>
</evidence>
<feature type="chain" id="PRO_5046830266" description="SH3 domain-containing protein" evidence="2">
    <location>
        <begin position="30"/>
        <end position="125"/>
    </location>
</feature>
<keyword evidence="2" id="KW-0732">Signal</keyword>
<gene>
    <name evidence="3" type="ORF">ACFFQA_32820</name>
</gene>
<protein>
    <recommendedName>
        <fullName evidence="5">SH3 domain-containing protein</fullName>
    </recommendedName>
</protein>
<evidence type="ECO:0000256" key="2">
    <source>
        <dbReference type="SAM" id="SignalP"/>
    </source>
</evidence>
<accession>A0ABV6A9Z4</accession>
<feature type="region of interest" description="Disordered" evidence="1">
    <location>
        <begin position="40"/>
        <end position="64"/>
    </location>
</feature>
<proteinExistence type="predicted"/>
<sequence length="125" mass="13378">MRNSRKWAATVLPLMITSAVLAVAPSASAAPAGAAACTSHRWSAKDSNWGTTKDNTGGPIRSGPHSSCSVVIWPTIHTKLFYHCYVRNEAGNTWTHVRPDQPNGTTLQGWVYDGNLDDGGSLKPC</sequence>
<reference evidence="3 4" key="1">
    <citation type="submission" date="2024-09" db="EMBL/GenBank/DDBJ databases">
        <authorList>
            <person name="Sun Q."/>
            <person name="Mori K."/>
        </authorList>
    </citation>
    <scope>NUCLEOTIDE SEQUENCE [LARGE SCALE GENOMIC DNA]</scope>
    <source>
        <strain evidence="3 4">TBRC 7907</strain>
    </source>
</reference>
<dbReference type="Proteomes" id="UP001589693">
    <property type="component" value="Unassembled WGS sequence"/>
</dbReference>
<name>A0ABV6A9Z4_9PSEU</name>
<evidence type="ECO:0000256" key="1">
    <source>
        <dbReference type="SAM" id="MobiDB-lite"/>
    </source>
</evidence>
<feature type="signal peptide" evidence="2">
    <location>
        <begin position="1"/>
        <end position="29"/>
    </location>
</feature>
<organism evidence="3 4">
    <name type="scientific">Allokutzneria oryzae</name>
    <dbReference type="NCBI Taxonomy" id="1378989"/>
    <lineage>
        <taxon>Bacteria</taxon>
        <taxon>Bacillati</taxon>
        <taxon>Actinomycetota</taxon>
        <taxon>Actinomycetes</taxon>
        <taxon>Pseudonocardiales</taxon>
        <taxon>Pseudonocardiaceae</taxon>
        <taxon>Allokutzneria</taxon>
    </lineage>
</organism>
<evidence type="ECO:0008006" key="5">
    <source>
        <dbReference type="Google" id="ProtNLM"/>
    </source>
</evidence>
<evidence type="ECO:0000313" key="4">
    <source>
        <dbReference type="Proteomes" id="UP001589693"/>
    </source>
</evidence>
<keyword evidence="4" id="KW-1185">Reference proteome</keyword>
<dbReference type="RefSeq" id="WP_377860722.1">
    <property type="nucleotide sequence ID" value="NZ_JBHLZU010000027.1"/>
</dbReference>
<comment type="caution">
    <text evidence="3">The sequence shown here is derived from an EMBL/GenBank/DDBJ whole genome shotgun (WGS) entry which is preliminary data.</text>
</comment>